<dbReference type="InterPro" id="IPR000566">
    <property type="entry name" value="Lipocln_cytosolic_FA-bd_dom"/>
</dbReference>
<feature type="signal peptide" evidence="5">
    <location>
        <begin position="1"/>
        <end position="19"/>
    </location>
</feature>
<dbReference type="PRINTS" id="PR01175">
    <property type="entry name" value="VNEBNERGLAND"/>
</dbReference>
<comment type="similarity">
    <text evidence="2">Belongs to the calycin superfamily. Lipocalin family.</text>
</comment>
<evidence type="ECO:0000313" key="7">
    <source>
        <dbReference type="EMBL" id="EHB05606.1"/>
    </source>
</evidence>
<gene>
    <name evidence="7" type="ORF">GW7_14337</name>
</gene>
<dbReference type="Proteomes" id="UP000006813">
    <property type="component" value="Unassembled WGS sequence"/>
</dbReference>
<name>G5B8J5_HETGA</name>
<accession>G5B8J5</accession>
<dbReference type="GO" id="GO:0005615">
    <property type="term" value="C:extracellular space"/>
    <property type="evidence" value="ECO:0007669"/>
    <property type="project" value="TreeGrafter"/>
</dbReference>
<feature type="domain" description="Lipocalin/cytosolic fatty-acid binding" evidence="6">
    <location>
        <begin position="63"/>
        <end position="169"/>
    </location>
</feature>
<evidence type="ECO:0000256" key="1">
    <source>
        <dbReference type="ARBA" id="ARBA00004613"/>
    </source>
</evidence>
<evidence type="ECO:0000259" key="6">
    <source>
        <dbReference type="Pfam" id="PF00061"/>
    </source>
</evidence>
<feature type="chain" id="PRO_5003474081" evidence="5">
    <location>
        <begin position="20"/>
        <end position="176"/>
    </location>
</feature>
<keyword evidence="3" id="KW-0964">Secreted</keyword>
<proteinExistence type="inferred from homology"/>
<protein>
    <submittedName>
        <fullName evidence="7">Odorant-binding protein 2b</fullName>
    </submittedName>
</protein>
<dbReference type="STRING" id="10181.G5B8J5"/>
<dbReference type="FunCoup" id="G5B8J5">
    <property type="interactions" value="135"/>
</dbReference>
<dbReference type="PANTHER" id="PTHR11430">
    <property type="entry name" value="LIPOCALIN"/>
    <property type="match status" value="1"/>
</dbReference>
<dbReference type="PANTHER" id="PTHR11430:SF129">
    <property type="entry name" value="ODORANT-BINDING PROTEIN 2A-RELATED"/>
    <property type="match status" value="1"/>
</dbReference>
<organism evidence="7 8">
    <name type="scientific">Heterocephalus glaber</name>
    <name type="common">Naked mole rat</name>
    <dbReference type="NCBI Taxonomy" id="10181"/>
    <lineage>
        <taxon>Eukaryota</taxon>
        <taxon>Metazoa</taxon>
        <taxon>Chordata</taxon>
        <taxon>Craniata</taxon>
        <taxon>Vertebrata</taxon>
        <taxon>Euteleostomi</taxon>
        <taxon>Mammalia</taxon>
        <taxon>Eutheria</taxon>
        <taxon>Euarchontoglires</taxon>
        <taxon>Glires</taxon>
        <taxon>Rodentia</taxon>
        <taxon>Hystricomorpha</taxon>
        <taxon>Bathyergidae</taxon>
        <taxon>Heterocephalus</taxon>
    </lineage>
</organism>
<dbReference type="InterPro" id="IPR002345">
    <property type="entry name" value="Lipocalin"/>
</dbReference>
<reference evidence="7 8" key="1">
    <citation type="journal article" date="2011" name="Nature">
        <title>Genome sequencing reveals insights into physiology and longevity of the naked mole rat.</title>
        <authorList>
            <person name="Kim E.B."/>
            <person name="Fang X."/>
            <person name="Fushan A.A."/>
            <person name="Huang Z."/>
            <person name="Lobanov A.V."/>
            <person name="Han L."/>
            <person name="Marino S.M."/>
            <person name="Sun X."/>
            <person name="Turanov A.A."/>
            <person name="Yang P."/>
            <person name="Yim S.H."/>
            <person name="Zhao X."/>
            <person name="Kasaikina M.V."/>
            <person name="Stoletzki N."/>
            <person name="Peng C."/>
            <person name="Polak P."/>
            <person name="Xiong Z."/>
            <person name="Kiezun A."/>
            <person name="Zhu Y."/>
            <person name="Chen Y."/>
            <person name="Kryukov G.V."/>
            <person name="Zhang Q."/>
            <person name="Peshkin L."/>
            <person name="Yang L."/>
            <person name="Bronson R.T."/>
            <person name="Buffenstein R."/>
            <person name="Wang B."/>
            <person name="Han C."/>
            <person name="Li Q."/>
            <person name="Chen L."/>
            <person name="Zhao W."/>
            <person name="Sunyaev S.R."/>
            <person name="Park T.J."/>
            <person name="Zhang G."/>
            <person name="Wang J."/>
            <person name="Gladyshev V.N."/>
        </authorList>
    </citation>
    <scope>NUCLEOTIDE SEQUENCE [LARGE SCALE GENOMIC DNA]</scope>
</reference>
<dbReference type="AlphaFoldDB" id="G5B8J5"/>
<dbReference type="SUPFAM" id="SSF50814">
    <property type="entry name" value="Lipocalins"/>
    <property type="match status" value="1"/>
</dbReference>
<dbReference type="Pfam" id="PF00061">
    <property type="entry name" value="Lipocalin"/>
    <property type="match status" value="1"/>
</dbReference>
<evidence type="ECO:0000313" key="8">
    <source>
        <dbReference type="Proteomes" id="UP000006813"/>
    </source>
</evidence>
<sequence>MKTLLLTPVLLALVAALRAKDALSLQPEEPDITGTRYMKAIVTNGNLTHGPRQAFPVTVMAWEGVNFETRITFMWRGGCYKDRLHLQKTTEPGKYTLWNHTHIHTEELAVKDHSACYAEHQLPLGETMHVGYLMGRTPEENPEALEEFRKFVQRKRLPQEKIVIPEQRESCVPERD</sequence>
<evidence type="ECO:0000256" key="3">
    <source>
        <dbReference type="ARBA" id="ARBA00022525"/>
    </source>
</evidence>
<evidence type="ECO:0000256" key="5">
    <source>
        <dbReference type="SAM" id="SignalP"/>
    </source>
</evidence>
<evidence type="ECO:0000256" key="2">
    <source>
        <dbReference type="ARBA" id="ARBA00006889"/>
    </source>
</evidence>
<dbReference type="Gene3D" id="2.40.128.20">
    <property type="match status" value="1"/>
</dbReference>
<dbReference type="GO" id="GO:0036094">
    <property type="term" value="F:small molecule binding"/>
    <property type="evidence" value="ECO:0007669"/>
    <property type="project" value="InterPro"/>
</dbReference>
<dbReference type="CDD" id="cd19414">
    <property type="entry name" value="lipocalin_1_3_4_13-like"/>
    <property type="match status" value="1"/>
</dbReference>
<dbReference type="InParanoid" id="G5B8J5"/>
<keyword evidence="4 5" id="KW-0732">Signal</keyword>
<comment type="subcellular location">
    <subcellularLocation>
        <location evidence="1">Secreted</location>
    </subcellularLocation>
</comment>
<evidence type="ECO:0000256" key="4">
    <source>
        <dbReference type="ARBA" id="ARBA00022729"/>
    </source>
</evidence>
<dbReference type="SMR" id="G5B8J5"/>
<dbReference type="InterPro" id="IPR002450">
    <property type="entry name" value="von_Ebner_gland"/>
</dbReference>
<dbReference type="InterPro" id="IPR012674">
    <property type="entry name" value="Calycin"/>
</dbReference>
<dbReference type="EMBL" id="JH169003">
    <property type="protein sequence ID" value="EHB05606.1"/>
    <property type="molecule type" value="Genomic_DNA"/>
</dbReference>